<protein>
    <recommendedName>
        <fullName evidence="1">Helicase ATP-binding domain-containing protein</fullName>
    </recommendedName>
</protein>
<dbReference type="PROSITE" id="PS51192">
    <property type="entry name" value="HELICASE_ATP_BIND_1"/>
    <property type="match status" value="1"/>
</dbReference>
<dbReference type="SUPFAM" id="SSF52540">
    <property type="entry name" value="P-loop containing nucleoside triphosphate hydrolases"/>
    <property type="match status" value="2"/>
</dbReference>
<dbReference type="PANTHER" id="PTHR47396:SF1">
    <property type="entry name" value="ATP-DEPENDENT HELICASE IRC3-RELATED"/>
    <property type="match status" value="1"/>
</dbReference>
<gene>
    <name evidence="2" type="ORF">E2493_15395</name>
</gene>
<dbReference type="Proteomes" id="UP000298213">
    <property type="component" value="Unassembled WGS sequence"/>
</dbReference>
<proteinExistence type="predicted"/>
<sequence>MSTAAAEATPAPLLARMQFSGTWRDYQQRALEEIDAHLAGQRLHVVAAPGSGKTVLGLELMRRLGRPALVLSPTRTIRDQWPSRLVPHFLPEAPSGEEVSADLEVPRDMTNATYQALHALWADEESDRFARLIASLQAIGPVSLLLDEAHHLRREWWNALQALVDALPGAHLVALTATPPYDAPYSEWARYDALCGPIDLEIGVPELVRNGDLCPHQDHVIFSGPDADTLSLLDRRRRSLAAIAAELCLDQPLLDAFEAHPWLSDPGAHIEAILEAPQMLSAILVQLAAAGRRLPPAPLALLGIDRREVAMPSAFWLEMLLDGLLFRFAETFDVGRERRNALRDRLDALGLLEGRRVRLHGSRAMFRMVAGSLAKIDSIVDIARAEAASLGAGLSMVVLSDHVRAADLPRSASAEFRPAKLGVVPIFETLRRAGIEGQRLAVLTGSLVILPALAERPLRALAERRGLPAEQLQLSELPACPGHLRVTASGAAAAQLVDLVTCLFAQGAFTILIGTQALLGEGWDAPAVNSLVLASNAAAFMLSNQMRGRAIRIDPERPGKVANIWHLATVDDLSSGAPYDWRGRLDWGYLDDGEEIGSDIELLMRRFRAFEGISNWGAPRIHSGVMRLGAVTPGAIEGWNARTFAIAGNRSWIAERWATSLGDASPRAHVREIAAANYAPRILAWRDTLRWLGASAASSGAIAAADEMRGIDGPSGIGVAATALAAAAGLAALPKLARAGWLLVRNGSLEGCLKQVGRAVLDGLNEAGLVSDLEREAAWFEVGRGIDGRRDIIVHDVSRATERAVIEAIAEILGPVRNPRYLLVRTSWLGQRRRVDYHAVPSAIARRREWAEHFHQAWQRRVGTSRLVFTRTAEGRLLLLRARARSFAAGFQRIVDRQSAWL</sequence>
<dbReference type="InterPro" id="IPR027417">
    <property type="entry name" value="P-loop_NTPase"/>
</dbReference>
<name>A0A4Y8ZMY4_9SPHN</name>
<dbReference type="OrthoDB" id="9758243at2"/>
<dbReference type="GO" id="GO:0005524">
    <property type="term" value="F:ATP binding"/>
    <property type="evidence" value="ECO:0007669"/>
    <property type="project" value="InterPro"/>
</dbReference>
<organism evidence="2 3">
    <name type="scientific">Sphingomonas parva</name>
    <dbReference type="NCBI Taxonomy" id="2555898"/>
    <lineage>
        <taxon>Bacteria</taxon>
        <taxon>Pseudomonadati</taxon>
        <taxon>Pseudomonadota</taxon>
        <taxon>Alphaproteobacteria</taxon>
        <taxon>Sphingomonadales</taxon>
        <taxon>Sphingomonadaceae</taxon>
        <taxon>Sphingomonas</taxon>
    </lineage>
</organism>
<dbReference type="Gene3D" id="3.40.50.300">
    <property type="entry name" value="P-loop containing nucleotide triphosphate hydrolases"/>
    <property type="match status" value="2"/>
</dbReference>
<dbReference type="GO" id="GO:0005829">
    <property type="term" value="C:cytosol"/>
    <property type="evidence" value="ECO:0007669"/>
    <property type="project" value="TreeGrafter"/>
</dbReference>
<dbReference type="SMART" id="SM00487">
    <property type="entry name" value="DEXDc"/>
    <property type="match status" value="1"/>
</dbReference>
<keyword evidence="3" id="KW-1185">Reference proteome</keyword>
<dbReference type="InterPro" id="IPR050742">
    <property type="entry name" value="Helicase_Restrict-Modif_Enz"/>
</dbReference>
<dbReference type="AlphaFoldDB" id="A0A4Y8ZMY4"/>
<dbReference type="CDD" id="cd18785">
    <property type="entry name" value="SF2_C"/>
    <property type="match status" value="1"/>
</dbReference>
<evidence type="ECO:0000259" key="1">
    <source>
        <dbReference type="PROSITE" id="PS51192"/>
    </source>
</evidence>
<evidence type="ECO:0000313" key="3">
    <source>
        <dbReference type="Proteomes" id="UP000298213"/>
    </source>
</evidence>
<dbReference type="GO" id="GO:0003677">
    <property type="term" value="F:DNA binding"/>
    <property type="evidence" value="ECO:0007669"/>
    <property type="project" value="InterPro"/>
</dbReference>
<dbReference type="RefSeq" id="WP_135088374.1">
    <property type="nucleotide sequence ID" value="NZ_SPDV01000032.1"/>
</dbReference>
<dbReference type="PANTHER" id="PTHR47396">
    <property type="entry name" value="TYPE I RESTRICTION ENZYME ECOKI R PROTEIN"/>
    <property type="match status" value="1"/>
</dbReference>
<dbReference type="Pfam" id="PF04851">
    <property type="entry name" value="ResIII"/>
    <property type="match status" value="1"/>
</dbReference>
<comment type="caution">
    <text evidence="2">The sequence shown here is derived from an EMBL/GenBank/DDBJ whole genome shotgun (WGS) entry which is preliminary data.</text>
</comment>
<evidence type="ECO:0000313" key="2">
    <source>
        <dbReference type="EMBL" id="TFI57368.1"/>
    </source>
</evidence>
<dbReference type="InterPro" id="IPR014001">
    <property type="entry name" value="Helicase_ATP-bd"/>
</dbReference>
<dbReference type="GO" id="GO:0016787">
    <property type="term" value="F:hydrolase activity"/>
    <property type="evidence" value="ECO:0007669"/>
    <property type="project" value="InterPro"/>
</dbReference>
<reference evidence="2 3" key="1">
    <citation type="submission" date="2019-03" db="EMBL/GenBank/DDBJ databases">
        <title>Genome sequence of Sphingomonas sp. 17J27-24.</title>
        <authorList>
            <person name="Kim M."/>
            <person name="Maeng S."/>
            <person name="Sathiyaraj S."/>
        </authorList>
    </citation>
    <scope>NUCLEOTIDE SEQUENCE [LARGE SCALE GENOMIC DNA]</scope>
    <source>
        <strain evidence="2 3">17J27-24</strain>
    </source>
</reference>
<feature type="domain" description="Helicase ATP-binding" evidence="1">
    <location>
        <begin position="34"/>
        <end position="197"/>
    </location>
</feature>
<accession>A0A4Y8ZMY4</accession>
<dbReference type="InterPro" id="IPR006935">
    <property type="entry name" value="Helicase/UvrB_N"/>
</dbReference>
<dbReference type="EMBL" id="SPDV01000032">
    <property type="protein sequence ID" value="TFI57368.1"/>
    <property type="molecule type" value="Genomic_DNA"/>
</dbReference>